<sequence precursor="true">MRQAFLSLVAATFASLVAGQAFAAKPPVVVELFTAQGCSSCGKANQVVADMADDKGVLALTYAVDYWDYLGWTDTFAKPAFAARQRAYAQKFSLRDVPTPQVVVGGRQQASGAKAEAVQTLVKDAAKAPANPPDMEFVGGGARVAVGSGPAPRGGGEVWLVRYDPREQDIAVKRGDNRGQTLVHRNVVRELVRLGPWNGRPRLFRLPASKDDDLRTVIIVQGAKGGRVIGVLQEAAEK</sequence>
<organism evidence="2">
    <name type="scientific">Caulobacter sp. (strain K31)</name>
    <dbReference type="NCBI Taxonomy" id="366602"/>
    <lineage>
        <taxon>Bacteria</taxon>
        <taxon>Pseudomonadati</taxon>
        <taxon>Pseudomonadota</taxon>
        <taxon>Alphaproteobacteria</taxon>
        <taxon>Caulobacterales</taxon>
        <taxon>Caulobacteraceae</taxon>
        <taxon>Caulobacter</taxon>
    </lineage>
</organism>
<accession>B0T6A8</accession>
<reference evidence="2" key="1">
    <citation type="submission" date="2008-01" db="EMBL/GenBank/DDBJ databases">
        <title>Complete sequence of chromosome of Caulobacter sp. K31.</title>
        <authorList>
            <consortium name="US DOE Joint Genome Institute"/>
            <person name="Copeland A."/>
            <person name="Lucas S."/>
            <person name="Lapidus A."/>
            <person name="Barry K."/>
            <person name="Glavina del Rio T."/>
            <person name="Dalin E."/>
            <person name="Tice H."/>
            <person name="Pitluck S."/>
            <person name="Bruce D."/>
            <person name="Goodwin L."/>
            <person name="Thompson L.S."/>
            <person name="Brettin T."/>
            <person name="Detter J.C."/>
            <person name="Han C."/>
            <person name="Schmutz J."/>
            <person name="Larimer F."/>
            <person name="Land M."/>
            <person name="Hauser L."/>
            <person name="Kyrpides N."/>
            <person name="Kim E."/>
            <person name="Stephens C."/>
            <person name="Richardson P."/>
        </authorList>
    </citation>
    <scope>NUCLEOTIDE SEQUENCE [LARGE SCALE GENOMIC DNA]</scope>
    <source>
        <strain evidence="2">K31</strain>
    </source>
</reference>
<evidence type="ECO:0000256" key="1">
    <source>
        <dbReference type="SAM" id="SignalP"/>
    </source>
</evidence>
<feature type="chain" id="PRO_5002753397" description="DUF1223 domain-containing protein" evidence="1">
    <location>
        <begin position="24"/>
        <end position="238"/>
    </location>
</feature>
<name>B0T6A8_CAUSK</name>
<dbReference type="PANTHER" id="PTHR36057">
    <property type="match status" value="1"/>
</dbReference>
<dbReference type="HOGENOM" id="CLU_065609_0_0_5"/>
<dbReference type="InterPro" id="IPR010634">
    <property type="entry name" value="DUF1223"/>
</dbReference>
<dbReference type="EMBL" id="CP000927">
    <property type="protein sequence ID" value="ABZ74111.1"/>
    <property type="molecule type" value="Genomic_DNA"/>
</dbReference>
<evidence type="ECO:0000313" key="2">
    <source>
        <dbReference type="EMBL" id="ABZ74111.1"/>
    </source>
</evidence>
<evidence type="ECO:0008006" key="3">
    <source>
        <dbReference type="Google" id="ProtNLM"/>
    </source>
</evidence>
<dbReference type="InterPro" id="IPR036249">
    <property type="entry name" value="Thioredoxin-like_sf"/>
</dbReference>
<dbReference type="Gene3D" id="3.40.30.10">
    <property type="entry name" value="Glutaredoxin"/>
    <property type="match status" value="1"/>
</dbReference>
<dbReference type="AlphaFoldDB" id="B0T6A8"/>
<protein>
    <recommendedName>
        <fullName evidence="3">DUF1223 domain-containing protein</fullName>
    </recommendedName>
</protein>
<proteinExistence type="predicted"/>
<keyword evidence="1" id="KW-0732">Signal</keyword>
<dbReference type="STRING" id="366602.Caul_4991"/>
<feature type="signal peptide" evidence="1">
    <location>
        <begin position="1"/>
        <end position="23"/>
    </location>
</feature>
<dbReference type="KEGG" id="cak:Caul_4991"/>
<dbReference type="Pfam" id="PF06764">
    <property type="entry name" value="DUF1223"/>
    <property type="match status" value="1"/>
</dbReference>
<dbReference type="PANTHER" id="PTHR36057:SF1">
    <property type="entry name" value="LIPOPROTEIN LIPID ATTACHMENT SITE-LIKE PROTEIN, PUTATIVE (DUF1223)-RELATED"/>
    <property type="match status" value="1"/>
</dbReference>
<dbReference type="OrthoDB" id="9808254at2"/>
<dbReference type="SUPFAM" id="SSF52833">
    <property type="entry name" value="Thioredoxin-like"/>
    <property type="match status" value="1"/>
</dbReference>
<dbReference type="eggNOG" id="COG5429">
    <property type="taxonomic scope" value="Bacteria"/>
</dbReference>
<gene>
    <name evidence="2" type="ordered locus">Caul_4991</name>
</gene>